<sequence length="112" mass="12958">MPSEFRLDAFENARLYKERAKKWHDGRILRRDFSPGDSVLLFNSRLKLFPGKLKSKWSGPFKVIQAYPSGAIILEGNDGRQFTVNGQRVNQYHEGDDTKEKLTVDLDNPPYE</sequence>
<protein>
    <submittedName>
        <fullName evidence="2">Uncharacterized protein</fullName>
    </submittedName>
</protein>
<evidence type="ECO:0000256" key="1">
    <source>
        <dbReference type="SAM" id="MobiDB-lite"/>
    </source>
</evidence>
<dbReference type="AlphaFoldDB" id="A0A9P1E541"/>
<name>A0A9P1E541_CUSEU</name>
<gene>
    <name evidence="2" type="ORF">CEURO_LOCUS7665</name>
</gene>
<proteinExistence type="predicted"/>
<organism evidence="2 3">
    <name type="scientific">Cuscuta europaea</name>
    <name type="common">European dodder</name>
    <dbReference type="NCBI Taxonomy" id="41803"/>
    <lineage>
        <taxon>Eukaryota</taxon>
        <taxon>Viridiplantae</taxon>
        <taxon>Streptophyta</taxon>
        <taxon>Embryophyta</taxon>
        <taxon>Tracheophyta</taxon>
        <taxon>Spermatophyta</taxon>
        <taxon>Magnoliopsida</taxon>
        <taxon>eudicotyledons</taxon>
        <taxon>Gunneridae</taxon>
        <taxon>Pentapetalae</taxon>
        <taxon>asterids</taxon>
        <taxon>lamiids</taxon>
        <taxon>Solanales</taxon>
        <taxon>Convolvulaceae</taxon>
        <taxon>Cuscuteae</taxon>
        <taxon>Cuscuta</taxon>
        <taxon>Cuscuta subgen. Cuscuta</taxon>
    </lineage>
</organism>
<dbReference type="OrthoDB" id="1723222at2759"/>
<feature type="region of interest" description="Disordered" evidence="1">
    <location>
        <begin position="89"/>
        <end position="112"/>
    </location>
</feature>
<evidence type="ECO:0000313" key="3">
    <source>
        <dbReference type="Proteomes" id="UP001152484"/>
    </source>
</evidence>
<feature type="compositionally biased region" description="Basic and acidic residues" evidence="1">
    <location>
        <begin position="91"/>
        <end position="104"/>
    </location>
</feature>
<keyword evidence="3" id="KW-1185">Reference proteome</keyword>
<dbReference type="Proteomes" id="UP001152484">
    <property type="component" value="Unassembled WGS sequence"/>
</dbReference>
<accession>A0A9P1E541</accession>
<evidence type="ECO:0000313" key="2">
    <source>
        <dbReference type="EMBL" id="CAH9080827.1"/>
    </source>
</evidence>
<dbReference type="EMBL" id="CAMAPE010000013">
    <property type="protein sequence ID" value="CAH9080827.1"/>
    <property type="molecule type" value="Genomic_DNA"/>
</dbReference>
<comment type="caution">
    <text evidence="2">The sequence shown here is derived from an EMBL/GenBank/DDBJ whole genome shotgun (WGS) entry which is preliminary data.</text>
</comment>
<reference evidence="2" key="1">
    <citation type="submission" date="2022-07" db="EMBL/GenBank/DDBJ databases">
        <authorList>
            <person name="Macas J."/>
            <person name="Novak P."/>
            <person name="Neumann P."/>
        </authorList>
    </citation>
    <scope>NUCLEOTIDE SEQUENCE</scope>
</reference>